<evidence type="ECO:0000256" key="1">
    <source>
        <dbReference type="SAM" id="Phobius"/>
    </source>
</evidence>
<dbReference type="RefSeq" id="WP_160645036.1">
    <property type="nucleotide sequence ID" value="NZ_SIJB01000012.1"/>
</dbReference>
<keyword evidence="1" id="KW-0812">Transmembrane</keyword>
<protein>
    <submittedName>
        <fullName evidence="2">Uncharacterized protein</fullName>
    </submittedName>
</protein>
<feature type="transmembrane region" description="Helical" evidence="1">
    <location>
        <begin position="50"/>
        <end position="72"/>
    </location>
</feature>
<evidence type="ECO:0000313" key="3">
    <source>
        <dbReference type="Proteomes" id="UP000448943"/>
    </source>
</evidence>
<keyword evidence="1" id="KW-0472">Membrane</keyword>
<gene>
    <name evidence="2" type="ORF">ERL59_04690</name>
</gene>
<dbReference type="EMBL" id="SIJB01000012">
    <property type="protein sequence ID" value="NBI28252.1"/>
    <property type="molecule type" value="Genomic_DNA"/>
</dbReference>
<organism evidence="2 3">
    <name type="scientific">Chengkuizengella marina</name>
    <dbReference type="NCBI Taxonomy" id="2507566"/>
    <lineage>
        <taxon>Bacteria</taxon>
        <taxon>Bacillati</taxon>
        <taxon>Bacillota</taxon>
        <taxon>Bacilli</taxon>
        <taxon>Bacillales</taxon>
        <taxon>Paenibacillaceae</taxon>
        <taxon>Chengkuizengella</taxon>
    </lineage>
</organism>
<comment type="caution">
    <text evidence="2">The sequence shown here is derived from an EMBL/GenBank/DDBJ whole genome shotgun (WGS) entry which is preliminary data.</text>
</comment>
<sequence length="73" mass="8202">MGVFDESICDCCVCPMQCVLEQLIGIPNLAIRTRNLSSVDFSLQLIELKILLLLLIWGIFQFVIFPGFALVVQ</sequence>
<name>A0A6N9PZK6_9BACL</name>
<keyword evidence="1" id="KW-1133">Transmembrane helix</keyword>
<dbReference type="Proteomes" id="UP000448943">
    <property type="component" value="Unassembled WGS sequence"/>
</dbReference>
<proteinExistence type="predicted"/>
<accession>A0A6N9PZK6</accession>
<keyword evidence="3" id="KW-1185">Reference proteome</keyword>
<dbReference type="AlphaFoldDB" id="A0A6N9PZK6"/>
<evidence type="ECO:0000313" key="2">
    <source>
        <dbReference type="EMBL" id="NBI28252.1"/>
    </source>
</evidence>
<reference evidence="2 3" key="1">
    <citation type="submission" date="2019-01" db="EMBL/GenBank/DDBJ databases">
        <title>Chengkuizengella sp. nov., isolated from deep-sea sediment of East Pacific Ocean.</title>
        <authorList>
            <person name="Yang J."/>
            <person name="Lai Q."/>
            <person name="Shao Z."/>
        </authorList>
    </citation>
    <scope>NUCLEOTIDE SEQUENCE [LARGE SCALE GENOMIC DNA]</scope>
    <source>
        <strain evidence="2 3">YPA3-1-1</strain>
    </source>
</reference>